<feature type="signal peptide" evidence="1">
    <location>
        <begin position="1"/>
        <end position="23"/>
    </location>
</feature>
<dbReference type="STRING" id="388280.SAMN04488057_10184"/>
<dbReference type="PROSITE" id="PS51257">
    <property type="entry name" value="PROKAR_LIPOPROTEIN"/>
    <property type="match status" value="1"/>
</dbReference>
<gene>
    <name evidence="2" type="ORF">SAMN04488057_10184</name>
</gene>
<dbReference type="AlphaFoldDB" id="A0A1M7HW42"/>
<reference evidence="2 3" key="1">
    <citation type="submission" date="2016-11" db="EMBL/GenBank/DDBJ databases">
        <authorList>
            <person name="Jaros S."/>
            <person name="Januszkiewicz K."/>
            <person name="Wedrychowicz H."/>
        </authorList>
    </citation>
    <scope>NUCLEOTIDE SEQUENCE [LARGE SCALE GENOMIC DNA]</scope>
    <source>
        <strain evidence="2 3">CGMCC 1.6102</strain>
    </source>
</reference>
<protein>
    <submittedName>
        <fullName evidence="2">Uncharacterized protein</fullName>
    </submittedName>
</protein>
<organism evidence="2 3">
    <name type="scientific">Cyclobacterium lianum</name>
    <dbReference type="NCBI Taxonomy" id="388280"/>
    <lineage>
        <taxon>Bacteria</taxon>
        <taxon>Pseudomonadati</taxon>
        <taxon>Bacteroidota</taxon>
        <taxon>Cytophagia</taxon>
        <taxon>Cytophagales</taxon>
        <taxon>Cyclobacteriaceae</taxon>
        <taxon>Cyclobacterium</taxon>
    </lineage>
</organism>
<accession>A0A1M7HW42</accession>
<dbReference type="RefSeq" id="WP_073090012.1">
    <property type="nucleotide sequence ID" value="NZ_FRCY01000001.1"/>
</dbReference>
<sequence length="174" mass="19968">MKYTLYFAALMAFGYLVSSCVSDDLEYENEFEASQTAWTNFKESSGNSYTYTVVFGSWVGFSWETSLTIVDGYVTERHFEYTTLPDDLSEEVPEEELEWTETEAELGSHQMGAEPMTLDEVYAKARDEWLVKRENAVTFFERKNDGMISTCGYVENNCVDDCFIGIKINRIDAL</sequence>
<keyword evidence="3" id="KW-1185">Reference proteome</keyword>
<dbReference type="Proteomes" id="UP000184513">
    <property type="component" value="Unassembled WGS sequence"/>
</dbReference>
<feature type="chain" id="PRO_5012861924" evidence="1">
    <location>
        <begin position="24"/>
        <end position="174"/>
    </location>
</feature>
<proteinExistence type="predicted"/>
<name>A0A1M7HW42_9BACT</name>
<evidence type="ECO:0000313" key="2">
    <source>
        <dbReference type="EMBL" id="SHM32685.1"/>
    </source>
</evidence>
<evidence type="ECO:0000313" key="3">
    <source>
        <dbReference type="Proteomes" id="UP000184513"/>
    </source>
</evidence>
<dbReference type="OrthoDB" id="666398at2"/>
<keyword evidence="1" id="KW-0732">Signal</keyword>
<evidence type="ECO:0000256" key="1">
    <source>
        <dbReference type="SAM" id="SignalP"/>
    </source>
</evidence>
<dbReference type="EMBL" id="FRCY01000001">
    <property type="protein sequence ID" value="SHM32685.1"/>
    <property type="molecule type" value="Genomic_DNA"/>
</dbReference>